<evidence type="ECO:0000313" key="2">
    <source>
        <dbReference type="EMBL" id="SDG44198.1"/>
    </source>
</evidence>
<accession>A0A1G7U9Z8</accession>
<dbReference type="EMBL" id="FNCP01000003">
    <property type="protein sequence ID" value="SDG44198.1"/>
    <property type="molecule type" value="Genomic_DNA"/>
</dbReference>
<keyword evidence="3" id="KW-1185">Reference proteome</keyword>
<feature type="transmembrane region" description="Helical" evidence="1">
    <location>
        <begin position="143"/>
        <end position="171"/>
    </location>
</feature>
<feature type="transmembrane region" description="Helical" evidence="1">
    <location>
        <begin position="55"/>
        <end position="74"/>
    </location>
</feature>
<protein>
    <recommendedName>
        <fullName evidence="4">DUF5317 domain-containing protein</fullName>
    </recommendedName>
</protein>
<evidence type="ECO:0000313" key="3">
    <source>
        <dbReference type="Proteomes" id="UP000198656"/>
    </source>
</evidence>
<dbReference type="InterPro" id="IPR035168">
    <property type="entry name" value="DUF5317"/>
</dbReference>
<dbReference type="OrthoDB" id="37447at2"/>
<organism evidence="2 3">
    <name type="scientific">Desulfosporosinus hippei DSM 8344</name>
    <dbReference type="NCBI Taxonomy" id="1121419"/>
    <lineage>
        <taxon>Bacteria</taxon>
        <taxon>Bacillati</taxon>
        <taxon>Bacillota</taxon>
        <taxon>Clostridia</taxon>
        <taxon>Eubacteriales</taxon>
        <taxon>Desulfitobacteriaceae</taxon>
        <taxon>Desulfosporosinus</taxon>
    </lineage>
</organism>
<dbReference type="STRING" id="1121419.SAMN05443529_10370"/>
<keyword evidence="1" id="KW-0812">Transmembrane</keyword>
<feature type="transmembrane region" description="Helical" evidence="1">
    <location>
        <begin position="86"/>
        <end position="107"/>
    </location>
</feature>
<feature type="transmembrane region" description="Helical" evidence="1">
    <location>
        <begin position="31"/>
        <end position="49"/>
    </location>
</feature>
<dbReference type="AlphaFoldDB" id="A0A1G7U9Z8"/>
<feature type="transmembrane region" description="Helical" evidence="1">
    <location>
        <begin position="6"/>
        <end position="24"/>
    </location>
</feature>
<dbReference type="Pfam" id="PF17248">
    <property type="entry name" value="DUF5317"/>
    <property type="match status" value="1"/>
</dbReference>
<evidence type="ECO:0000256" key="1">
    <source>
        <dbReference type="SAM" id="Phobius"/>
    </source>
</evidence>
<sequence>MLIETLIIALLFSLFSGGKLSRLGQLALRESWLVPVALIIQSGLYWVAVKEIGLASNWLTQLLGIGSYFLLLFFTWRNRACPGMHWIALGIFLNTIVIGLNGGVMPVDPSFLPEESRKALLEGQGTHGLMTSTTRLSFLADRLYLSIIGIGKQVFSLGDILVDLGIFLLVFKTMVRKQDKSTPKAHNSTTA</sequence>
<gene>
    <name evidence="2" type="ORF">SAMN05443529_10370</name>
</gene>
<evidence type="ECO:0008006" key="4">
    <source>
        <dbReference type="Google" id="ProtNLM"/>
    </source>
</evidence>
<proteinExistence type="predicted"/>
<keyword evidence="1" id="KW-0472">Membrane</keyword>
<reference evidence="3" key="1">
    <citation type="submission" date="2016-10" db="EMBL/GenBank/DDBJ databases">
        <authorList>
            <person name="Varghese N."/>
            <person name="Submissions S."/>
        </authorList>
    </citation>
    <scope>NUCLEOTIDE SEQUENCE [LARGE SCALE GENOMIC DNA]</scope>
    <source>
        <strain evidence="3">DSM 8344</strain>
    </source>
</reference>
<dbReference type="RefSeq" id="WP_092330124.1">
    <property type="nucleotide sequence ID" value="NZ_FNCP01000003.1"/>
</dbReference>
<keyword evidence="1" id="KW-1133">Transmembrane helix</keyword>
<dbReference type="Proteomes" id="UP000198656">
    <property type="component" value="Unassembled WGS sequence"/>
</dbReference>
<name>A0A1G7U9Z8_9FIRM</name>